<keyword evidence="1 3" id="KW-0489">Methyltransferase</keyword>
<dbReference type="AlphaFoldDB" id="A0A919NYY0"/>
<dbReference type="Proteomes" id="UP000632740">
    <property type="component" value="Unassembled WGS sequence"/>
</dbReference>
<dbReference type="SUPFAM" id="SSF53335">
    <property type="entry name" value="S-adenosyl-L-methionine-dependent methyltransferases"/>
    <property type="match status" value="1"/>
</dbReference>
<name>A0A919NYY0_9CELL</name>
<organism evidence="3 4">
    <name type="scientific">Cellulomonas chitinilytica</name>
    <dbReference type="NCBI Taxonomy" id="398759"/>
    <lineage>
        <taxon>Bacteria</taxon>
        <taxon>Bacillati</taxon>
        <taxon>Actinomycetota</taxon>
        <taxon>Actinomycetes</taxon>
        <taxon>Micrococcales</taxon>
        <taxon>Cellulomonadaceae</taxon>
        <taxon>Cellulomonas</taxon>
    </lineage>
</organism>
<dbReference type="InterPro" id="IPR004398">
    <property type="entry name" value="RNA_MeTrfase_RsmD"/>
</dbReference>
<keyword evidence="2" id="KW-0808">Transferase</keyword>
<evidence type="ECO:0000256" key="2">
    <source>
        <dbReference type="ARBA" id="ARBA00022679"/>
    </source>
</evidence>
<evidence type="ECO:0000313" key="4">
    <source>
        <dbReference type="Proteomes" id="UP000632740"/>
    </source>
</evidence>
<dbReference type="InterPro" id="IPR029063">
    <property type="entry name" value="SAM-dependent_MTases_sf"/>
</dbReference>
<gene>
    <name evidence="3" type="ORF">Cch01nite_08360</name>
</gene>
<sequence length="191" mass="20136">MTRIVAGTAGGRTLEVPRRGTRPTSERVREALFSRLEHLDVVDGVRVLDLYAGSGALGLEAASRGAAHVTLVESGRDAAGVCRRNVTTLGLEDVVTVSAEAAERFVQRGVVAPWGLVLVDPPYDLADDDLATVLAGLAVPGALDDGAVVAVERSTRGPEPRWPDGIVRFDRRAYGETVVWFAEPGPAPAAD</sequence>
<reference evidence="3" key="1">
    <citation type="submission" date="2021-01" db="EMBL/GenBank/DDBJ databases">
        <title>Whole genome shotgun sequence of Cellulomonas chitinilytica NBRC 110799.</title>
        <authorList>
            <person name="Komaki H."/>
            <person name="Tamura T."/>
        </authorList>
    </citation>
    <scope>NUCLEOTIDE SEQUENCE</scope>
    <source>
        <strain evidence="3">NBRC 110799</strain>
    </source>
</reference>
<dbReference type="GO" id="GO:0008168">
    <property type="term" value="F:methyltransferase activity"/>
    <property type="evidence" value="ECO:0007669"/>
    <property type="project" value="UniProtKB-KW"/>
</dbReference>
<dbReference type="CDD" id="cd02440">
    <property type="entry name" value="AdoMet_MTases"/>
    <property type="match status" value="1"/>
</dbReference>
<comment type="caution">
    <text evidence="3">The sequence shown here is derived from an EMBL/GenBank/DDBJ whole genome shotgun (WGS) entry which is preliminary data.</text>
</comment>
<accession>A0A919NYY0</accession>
<dbReference type="RefSeq" id="WP_203748978.1">
    <property type="nucleotide sequence ID" value="NZ_BONK01000002.1"/>
</dbReference>
<dbReference type="NCBIfam" id="TIGR00095">
    <property type="entry name" value="16S rRNA (guanine(966)-N(2))-methyltransferase RsmD"/>
    <property type="match status" value="1"/>
</dbReference>
<evidence type="ECO:0000256" key="1">
    <source>
        <dbReference type="ARBA" id="ARBA00022603"/>
    </source>
</evidence>
<proteinExistence type="predicted"/>
<dbReference type="PIRSF" id="PIRSF004553">
    <property type="entry name" value="CHP00095"/>
    <property type="match status" value="1"/>
</dbReference>
<keyword evidence="4" id="KW-1185">Reference proteome</keyword>
<dbReference type="Pfam" id="PF03602">
    <property type="entry name" value="Cons_hypoth95"/>
    <property type="match status" value="1"/>
</dbReference>
<dbReference type="GO" id="GO:0031167">
    <property type="term" value="P:rRNA methylation"/>
    <property type="evidence" value="ECO:0007669"/>
    <property type="project" value="InterPro"/>
</dbReference>
<dbReference type="Gene3D" id="3.40.50.150">
    <property type="entry name" value="Vaccinia Virus protein VP39"/>
    <property type="match status" value="1"/>
</dbReference>
<dbReference type="EMBL" id="BONK01000002">
    <property type="protein sequence ID" value="GIG20112.1"/>
    <property type="molecule type" value="Genomic_DNA"/>
</dbReference>
<dbReference type="PANTHER" id="PTHR43542">
    <property type="entry name" value="METHYLTRANSFERASE"/>
    <property type="match status" value="1"/>
</dbReference>
<protein>
    <submittedName>
        <fullName evidence="3">Methyltransferase</fullName>
    </submittedName>
</protein>
<evidence type="ECO:0000313" key="3">
    <source>
        <dbReference type="EMBL" id="GIG20112.1"/>
    </source>
</evidence>
<dbReference type="PANTHER" id="PTHR43542:SF1">
    <property type="entry name" value="METHYLTRANSFERASE"/>
    <property type="match status" value="1"/>
</dbReference>